<gene>
    <name evidence="16" type="ORF">IQ13_0224</name>
</gene>
<dbReference type="EMBL" id="VLLE01000002">
    <property type="protein sequence ID" value="TWI85069.1"/>
    <property type="molecule type" value="Genomic_DNA"/>
</dbReference>
<evidence type="ECO:0000313" key="17">
    <source>
        <dbReference type="Proteomes" id="UP000316167"/>
    </source>
</evidence>
<keyword evidence="7" id="KW-0408">Iron</keyword>
<keyword evidence="10 12" id="KW-0472">Membrane</keyword>
<dbReference type="Pfam" id="PF13715">
    <property type="entry name" value="CarbopepD_reg_2"/>
    <property type="match status" value="1"/>
</dbReference>
<keyword evidence="6 13" id="KW-0732">Signal</keyword>
<dbReference type="SUPFAM" id="SSF49464">
    <property type="entry name" value="Carboxypeptidase regulatory domain-like"/>
    <property type="match status" value="1"/>
</dbReference>
<sequence>MHHLLKPIISLLICFATVVSATAQEKFTISGYVKDSTSNETIIGATISVQGRTKGISSNQYGFYSITLDKGNYTLTVSHVGFVAKEIVLDLKSNTQLNFDLAPRIAIAQEVIIYSKKRDLNVKSAQMGKFELSMNQIKAVPAFAGEVDPIKVLQLLPGVRNAGEGNSGLYVRGGGPDQNLMLLDDAVVYNPGHLFGFFSVFNSDALKNVSLIKGGMPANYGGRISSVVDIAMKEGNNKKFQVEGGIGNVSSRVSIQGPVVKEKASFIISARRTYLDVLVKPFIKKESAFYGSGYYFYDLNTKFNYKFSEKDRLYASGYFGRDVFTFNNKERSFGARIPWGNSTGTIRWNHVFNSKLFSNTSVVWNDYQFAFGGKQSNFEINLNSAIRDVSAKIDFDYYPVNNHQLKYGINYTYHKFNPQTASGKSGDISFEPQTVNNKFAHEMAAYVMDDWEVNDALKINYGIRYTAFQQVGPYKLFVKDADGNKLDSTVYGRGDNIKTYGGLEPRVTMRYALDDETSLKAAVTRNLQFIHLVSNSGTTLPTDIWVPSTYRVKPQIGWQYAAGFFKNFKDNMWETSVEVYYKTMQNQIEYKEGYTPGIGDPEESFVFGKGWSYGAEFYVNKARGNFTGWIGYTLSWTWRRFADLNDGQKYPGRYDRRHDLSIVTNYQQNKKWRYSAVFVFGTGNAFTLPERFFLVDGVLTQQYSRINQYRLPAYHRLDLSAVYTPQPKKVKKLKTEWVFSAYNAYSRQNPYFIYYDQQGNPLQGNLQVEARQVSLFPIIPSVTLNFKL</sequence>
<evidence type="ECO:0000256" key="5">
    <source>
        <dbReference type="ARBA" id="ARBA00022692"/>
    </source>
</evidence>
<dbReference type="Gene3D" id="2.60.40.1120">
    <property type="entry name" value="Carboxypeptidase-like, regulatory domain"/>
    <property type="match status" value="1"/>
</dbReference>
<comment type="similarity">
    <text evidence="12">Belongs to the TonB-dependent receptor family.</text>
</comment>
<proteinExistence type="inferred from homology"/>
<evidence type="ECO:0000256" key="11">
    <source>
        <dbReference type="ARBA" id="ARBA00023237"/>
    </source>
</evidence>
<dbReference type="InterPro" id="IPR000531">
    <property type="entry name" value="Beta-barrel_TonB"/>
</dbReference>
<feature type="domain" description="TonB-dependent receptor plug" evidence="15">
    <location>
        <begin position="149"/>
        <end position="223"/>
    </location>
</feature>
<keyword evidence="11" id="KW-0998">Cell outer membrane</keyword>
<keyword evidence="5" id="KW-0812">Transmembrane</keyword>
<evidence type="ECO:0000259" key="15">
    <source>
        <dbReference type="Pfam" id="PF07715"/>
    </source>
</evidence>
<dbReference type="Proteomes" id="UP000316167">
    <property type="component" value="Unassembled WGS sequence"/>
</dbReference>
<keyword evidence="3" id="KW-1134">Transmembrane beta strand</keyword>
<evidence type="ECO:0000259" key="14">
    <source>
        <dbReference type="Pfam" id="PF00593"/>
    </source>
</evidence>
<feature type="signal peptide" evidence="13">
    <location>
        <begin position="1"/>
        <end position="23"/>
    </location>
</feature>
<comment type="caution">
    <text evidence="16">The sequence shown here is derived from an EMBL/GenBank/DDBJ whole genome shotgun (WGS) entry which is preliminary data.</text>
</comment>
<dbReference type="Gene3D" id="2.40.170.20">
    <property type="entry name" value="TonB-dependent receptor, beta-barrel domain"/>
    <property type="match status" value="1"/>
</dbReference>
<dbReference type="OrthoDB" id="9803050at2"/>
<dbReference type="InterPro" id="IPR008969">
    <property type="entry name" value="CarboxyPept-like_regulatory"/>
</dbReference>
<evidence type="ECO:0000256" key="8">
    <source>
        <dbReference type="ARBA" id="ARBA00023065"/>
    </source>
</evidence>
<evidence type="ECO:0000256" key="13">
    <source>
        <dbReference type="SAM" id="SignalP"/>
    </source>
</evidence>
<keyword evidence="4" id="KW-0410">Iron transport</keyword>
<comment type="subcellular location">
    <subcellularLocation>
        <location evidence="1">Cell outer membrane</location>
        <topology evidence="1">Multi-pass membrane protein</topology>
    </subcellularLocation>
</comment>
<protein>
    <submittedName>
        <fullName evidence="16">Outer membrane receptor protein involved in Fe transport</fullName>
    </submittedName>
</protein>
<dbReference type="PANTHER" id="PTHR32552:SF89">
    <property type="entry name" value="CATECHOLATE SIDEROPHORE RECEPTOR FIU"/>
    <property type="match status" value="1"/>
</dbReference>
<keyword evidence="16" id="KW-0675">Receptor</keyword>
<dbReference type="InterPro" id="IPR037066">
    <property type="entry name" value="Plug_dom_sf"/>
</dbReference>
<keyword evidence="9 12" id="KW-0798">TonB box</keyword>
<keyword evidence="8" id="KW-0406">Ion transport</keyword>
<dbReference type="InterPro" id="IPR039426">
    <property type="entry name" value="TonB-dep_rcpt-like"/>
</dbReference>
<dbReference type="RefSeq" id="WP_144883653.1">
    <property type="nucleotide sequence ID" value="NZ_VLLE01000002.1"/>
</dbReference>
<evidence type="ECO:0000256" key="4">
    <source>
        <dbReference type="ARBA" id="ARBA00022496"/>
    </source>
</evidence>
<feature type="chain" id="PRO_5022039570" evidence="13">
    <location>
        <begin position="24"/>
        <end position="788"/>
    </location>
</feature>
<evidence type="ECO:0000256" key="12">
    <source>
        <dbReference type="RuleBase" id="RU003357"/>
    </source>
</evidence>
<feature type="domain" description="TonB-dependent receptor-like beta-barrel" evidence="14">
    <location>
        <begin position="290"/>
        <end position="731"/>
    </location>
</feature>
<reference evidence="16 17" key="1">
    <citation type="journal article" date="2015" name="Stand. Genomic Sci.">
        <title>Genomic Encyclopedia of Bacterial and Archaeal Type Strains, Phase III: the genomes of soil and plant-associated and newly described type strains.</title>
        <authorList>
            <person name="Whitman W.B."/>
            <person name="Woyke T."/>
            <person name="Klenk H.P."/>
            <person name="Zhou Y."/>
            <person name="Lilburn T.G."/>
            <person name="Beck B.J."/>
            <person name="De Vos P."/>
            <person name="Vandamme P."/>
            <person name="Eisen J.A."/>
            <person name="Garrity G."/>
            <person name="Hugenholtz P."/>
            <person name="Kyrpides N.C."/>
        </authorList>
    </citation>
    <scope>NUCLEOTIDE SEQUENCE [LARGE SCALE GENOMIC DNA]</scope>
    <source>
        <strain evidence="16 17">CGMCC 1.7271</strain>
    </source>
</reference>
<organism evidence="16 17">
    <name type="scientific">Lacibacter cauensis</name>
    <dbReference type="NCBI Taxonomy" id="510947"/>
    <lineage>
        <taxon>Bacteria</taxon>
        <taxon>Pseudomonadati</taxon>
        <taxon>Bacteroidota</taxon>
        <taxon>Chitinophagia</taxon>
        <taxon>Chitinophagales</taxon>
        <taxon>Chitinophagaceae</taxon>
        <taxon>Lacibacter</taxon>
    </lineage>
</organism>
<evidence type="ECO:0000256" key="3">
    <source>
        <dbReference type="ARBA" id="ARBA00022452"/>
    </source>
</evidence>
<evidence type="ECO:0000256" key="6">
    <source>
        <dbReference type="ARBA" id="ARBA00022729"/>
    </source>
</evidence>
<accession>A0A562SUT2</accession>
<evidence type="ECO:0000256" key="2">
    <source>
        <dbReference type="ARBA" id="ARBA00022448"/>
    </source>
</evidence>
<dbReference type="GO" id="GO:0009279">
    <property type="term" value="C:cell outer membrane"/>
    <property type="evidence" value="ECO:0007669"/>
    <property type="project" value="UniProtKB-SubCell"/>
</dbReference>
<dbReference type="Gene3D" id="2.170.130.10">
    <property type="entry name" value="TonB-dependent receptor, plug domain"/>
    <property type="match status" value="1"/>
</dbReference>
<evidence type="ECO:0000256" key="1">
    <source>
        <dbReference type="ARBA" id="ARBA00004571"/>
    </source>
</evidence>
<dbReference type="Pfam" id="PF00593">
    <property type="entry name" value="TonB_dep_Rec_b-barrel"/>
    <property type="match status" value="1"/>
</dbReference>
<evidence type="ECO:0000256" key="10">
    <source>
        <dbReference type="ARBA" id="ARBA00023136"/>
    </source>
</evidence>
<dbReference type="GO" id="GO:0015344">
    <property type="term" value="F:siderophore uptake transmembrane transporter activity"/>
    <property type="evidence" value="ECO:0007669"/>
    <property type="project" value="TreeGrafter"/>
</dbReference>
<name>A0A562SUT2_9BACT</name>
<dbReference type="PANTHER" id="PTHR32552">
    <property type="entry name" value="FERRICHROME IRON RECEPTOR-RELATED"/>
    <property type="match status" value="1"/>
</dbReference>
<evidence type="ECO:0000256" key="9">
    <source>
        <dbReference type="ARBA" id="ARBA00023077"/>
    </source>
</evidence>
<dbReference type="AlphaFoldDB" id="A0A562SUT2"/>
<evidence type="ECO:0000313" key="16">
    <source>
        <dbReference type="EMBL" id="TWI85069.1"/>
    </source>
</evidence>
<dbReference type="Pfam" id="PF07715">
    <property type="entry name" value="Plug"/>
    <property type="match status" value="1"/>
</dbReference>
<dbReference type="InterPro" id="IPR036942">
    <property type="entry name" value="Beta-barrel_TonB_sf"/>
</dbReference>
<dbReference type="InterPro" id="IPR012910">
    <property type="entry name" value="Plug_dom"/>
</dbReference>
<dbReference type="SUPFAM" id="SSF56935">
    <property type="entry name" value="Porins"/>
    <property type="match status" value="1"/>
</dbReference>
<evidence type="ECO:0000256" key="7">
    <source>
        <dbReference type="ARBA" id="ARBA00023004"/>
    </source>
</evidence>
<keyword evidence="17" id="KW-1185">Reference proteome</keyword>
<keyword evidence="2" id="KW-0813">Transport</keyword>